<accession>A0ABX1N1E9</accession>
<dbReference type="RefSeq" id="WP_169198142.1">
    <property type="nucleotide sequence ID" value="NZ_WTVH02000010.1"/>
</dbReference>
<comment type="caution">
    <text evidence="2">The sequence shown here is derived from an EMBL/GenBank/DDBJ whole genome shotgun (WGS) entry which is preliminary data.</text>
</comment>
<feature type="transmembrane region" description="Helical" evidence="1">
    <location>
        <begin position="12"/>
        <end position="34"/>
    </location>
</feature>
<proteinExistence type="predicted"/>
<evidence type="ECO:0000256" key="1">
    <source>
        <dbReference type="SAM" id="Phobius"/>
    </source>
</evidence>
<dbReference type="EMBL" id="WTVH01000008">
    <property type="protein sequence ID" value="NMF92846.1"/>
    <property type="molecule type" value="Genomic_DNA"/>
</dbReference>
<keyword evidence="1" id="KW-0472">Membrane</keyword>
<keyword evidence="1" id="KW-1133">Transmembrane helix</keyword>
<dbReference type="Proteomes" id="UP000601990">
    <property type="component" value="Unassembled WGS sequence"/>
</dbReference>
<sequence length="115" mass="12229">MTWLYHPLQIPLGLIVWGMWFIALYSGLSVGCAIGPPDAAAGPWNWLNIVLGGASLATVALLLGLSALCWRASRRVGKDERAKRFIARVGASVHLVAVLATLFIALPIVGLPPCV</sequence>
<evidence type="ECO:0000313" key="3">
    <source>
        <dbReference type="Proteomes" id="UP000601990"/>
    </source>
</evidence>
<evidence type="ECO:0008006" key="4">
    <source>
        <dbReference type="Google" id="ProtNLM"/>
    </source>
</evidence>
<keyword evidence="1" id="KW-0812">Transmembrane</keyword>
<keyword evidence="3" id="KW-1185">Reference proteome</keyword>
<feature type="transmembrane region" description="Helical" evidence="1">
    <location>
        <begin position="85"/>
        <end position="109"/>
    </location>
</feature>
<reference evidence="2" key="1">
    <citation type="submission" date="2019-12" db="EMBL/GenBank/DDBJ databases">
        <title>Comparative genomics gives insights into the taxonomy of the Azoarcus-Aromatoleum group and reveals separate origins of nif in the plant-associated Azoarcus and non-plant-associated Aromatoleum sub-groups.</title>
        <authorList>
            <person name="Lafos M."/>
            <person name="Maluk M."/>
            <person name="Batista M."/>
            <person name="Junghare M."/>
            <person name="Carmona M."/>
            <person name="Faoro H."/>
            <person name="Cruz L.M."/>
            <person name="Battistoni F."/>
            <person name="De Souza E."/>
            <person name="Pedrosa F."/>
            <person name="Chen W.-M."/>
            <person name="Poole P.S."/>
            <person name="Dixon R.A."/>
            <person name="James E.K."/>
        </authorList>
    </citation>
    <scope>NUCLEOTIDE SEQUENCE</scope>
    <source>
        <strain evidence="2">U120</strain>
    </source>
</reference>
<feature type="transmembrane region" description="Helical" evidence="1">
    <location>
        <begin position="46"/>
        <end position="73"/>
    </location>
</feature>
<evidence type="ECO:0000313" key="2">
    <source>
        <dbReference type="EMBL" id="NMF92846.1"/>
    </source>
</evidence>
<protein>
    <recommendedName>
        <fullName evidence="4">Transmembrane protein</fullName>
    </recommendedName>
</protein>
<name>A0ABX1N1E9_9RHOO</name>
<gene>
    <name evidence="2" type="ORF">GO608_05845</name>
</gene>
<organism evidence="2 3">
    <name type="scientific">Aromatoleum buckelii</name>
    <dbReference type="NCBI Taxonomy" id="200254"/>
    <lineage>
        <taxon>Bacteria</taxon>
        <taxon>Pseudomonadati</taxon>
        <taxon>Pseudomonadota</taxon>
        <taxon>Betaproteobacteria</taxon>
        <taxon>Rhodocyclales</taxon>
        <taxon>Rhodocyclaceae</taxon>
        <taxon>Aromatoleum</taxon>
    </lineage>
</organism>